<name>A8YMB9_MICA7</name>
<accession>A8YMB9</accession>
<organism evidence="1">
    <name type="scientific">Microcystis aeruginosa (strain PCC 7806)</name>
    <dbReference type="NCBI Taxonomy" id="267872"/>
    <lineage>
        <taxon>Bacteria</taxon>
        <taxon>Bacillati</taxon>
        <taxon>Cyanobacteriota</taxon>
        <taxon>Cyanophyceae</taxon>
        <taxon>Oscillatoriophycideae</taxon>
        <taxon>Chroococcales</taxon>
        <taxon>Microcystaceae</taxon>
        <taxon>Microcystis</taxon>
    </lineage>
</organism>
<proteinExistence type="predicted"/>
<protein>
    <submittedName>
        <fullName evidence="1">Uncharacterized protein</fullName>
    </submittedName>
</protein>
<dbReference type="AlphaFoldDB" id="A8YMB9"/>
<sequence length="131" mass="15656">MLIETYFEKIRKLLTNSSMIQTFELDTEKRTESLGFIRGNITFIDGSRLYIREFVEVEISINRGKYSYHYINQKGDLIFRYDNAPHHQKLNFPSFPHHKHDRHEDNIVSSKAPFLEEVFQEIEDMNNELSL</sequence>
<dbReference type="EMBL" id="AM778957">
    <property type="protein sequence ID" value="CAO91343.1"/>
    <property type="molecule type" value="Genomic_DNA"/>
</dbReference>
<dbReference type="Pfam" id="PF20126">
    <property type="entry name" value="TumE"/>
    <property type="match status" value="1"/>
</dbReference>
<dbReference type="InterPro" id="IPR045397">
    <property type="entry name" value="TumE-like"/>
</dbReference>
<gene>
    <name evidence="1" type="ORF">IPF_815</name>
</gene>
<evidence type="ECO:0000313" key="1">
    <source>
        <dbReference type="EMBL" id="CAO91343.1"/>
    </source>
</evidence>
<reference evidence="1" key="1">
    <citation type="submission" date="2007-08" db="EMBL/GenBank/DDBJ databases">
        <authorList>
            <person name="Frangeul L."/>
        </authorList>
    </citation>
    <scope>NUCLEOTIDE SEQUENCE</scope>
    <source>
        <strain evidence="1">PCC 7806</strain>
    </source>
</reference>